<comment type="catalytic activity">
    <reaction evidence="5">
        <text>UDP-N-acetyl-alpha-D-mannosamine + N-acetyl-alpha-D-glucosaminyl-di-trans,octa-cis-undecaprenyl diphosphate = N-acetyl-beta-D-mannosaminyl-(1-&gt;4)-N-acetyl-alpha-D-glucosaminyl di-trans,octa-cis-undecaprenyl diphosphate + UDP + H(+)</text>
        <dbReference type="Rhea" id="RHEA:16053"/>
        <dbReference type="ChEBI" id="CHEBI:15378"/>
        <dbReference type="ChEBI" id="CHEBI:58223"/>
        <dbReference type="ChEBI" id="CHEBI:62959"/>
        <dbReference type="ChEBI" id="CHEBI:68623"/>
        <dbReference type="ChEBI" id="CHEBI:132210"/>
        <dbReference type="EC" id="2.4.1.187"/>
    </reaction>
</comment>
<comment type="pathway">
    <text evidence="5">Cell wall biogenesis; teichoic acid biosynthesis.</text>
</comment>
<gene>
    <name evidence="6" type="ORF">IAD36_03010</name>
</gene>
<reference evidence="6" key="1">
    <citation type="submission" date="2020-10" db="EMBL/GenBank/DDBJ databases">
        <authorList>
            <person name="Gilroy R."/>
        </authorList>
    </citation>
    <scope>NUCLEOTIDE SEQUENCE</scope>
    <source>
        <strain evidence="6">ChiGjej3B3-7149</strain>
    </source>
</reference>
<dbReference type="EC" id="2.4.1.187" evidence="5"/>
<protein>
    <recommendedName>
        <fullName evidence="5">N-acetylglucosaminyldiphosphoundecaprenol N-acetyl-beta-D-mannosaminyltransferase</fullName>
        <ecNumber evidence="5">2.4.1.187</ecNumber>
    </recommendedName>
    <alternativeName>
        <fullName evidence="5">N-acetylmannosaminyltransferase</fullName>
    </alternativeName>
    <alternativeName>
        <fullName evidence="5">UDP-N-acetylmannosamine transferase</fullName>
    </alternativeName>
    <alternativeName>
        <fullName evidence="5">UDP-N-acetylmannosamine:N-acetylglucosaminyl pyrophosphorylundecaprenol N-acetylmannosaminyltransferase</fullName>
    </alternativeName>
</protein>
<keyword evidence="4 5" id="KW-0961">Cell wall biogenesis/degradation</keyword>
<evidence type="ECO:0000256" key="1">
    <source>
        <dbReference type="ARBA" id="ARBA00022676"/>
    </source>
</evidence>
<evidence type="ECO:0000256" key="3">
    <source>
        <dbReference type="ARBA" id="ARBA00022944"/>
    </source>
</evidence>
<accession>A0A9D1DKJ8</accession>
<evidence type="ECO:0000256" key="5">
    <source>
        <dbReference type="HAMAP-Rule" id="MF_02070"/>
    </source>
</evidence>
<comment type="similarity">
    <text evidence="5">Belongs to the glycosyltransferase 26 family. TagA/TarA subfamily.</text>
</comment>
<organism evidence="6 7">
    <name type="scientific">Candidatus Scatomorpha intestinigallinarum</name>
    <dbReference type="NCBI Taxonomy" id="2840923"/>
    <lineage>
        <taxon>Bacteria</taxon>
        <taxon>Bacillati</taxon>
        <taxon>Bacillota</taxon>
        <taxon>Clostridia</taxon>
        <taxon>Eubacteriales</taxon>
        <taxon>Candidatus Scatomorpha</taxon>
    </lineage>
</organism>
<comment type="caution">
    <text evidence="6">The sequence shown here is derived from an EMBL/GenBank/DDBJ whole genome shotgun (WGS) entry which is preliminary data.</text>
</comment>
<dbReference type="NCBIfam" id="TIGR00696">
    <property type="entry name" value="wecG_tagA_cpsF"/>
    <property type="match status" value="1"/>
</dbReference>
<evidence type="ECO:0000313" key="7">
    <source>
        <dbReference type="Proteomes" id="UP000824238"/>
    </source>
</evidence>
<dbReference type="Pfam" id="PF03808">
    <property type="entry name" value="Glyco_tran_WecG"/>
    <property type="match status" value="1"/>
</dbReference>
<keyword evidence="2 5" id="KW-0808">Transferase</keyword>
<keyword evidence="1 5" id="KW-0328">Glycosyltransferase</keyword>
<sequence length="241" mass="25595">MSRTNVLGVEFDNVTMQEAVERALELISARSCAYCATPNPEIVMLAKEDAALREALAGADMVLPDGAGIVKGAAILGRPMKQKVPGIDFACGVMAQLAERGGSVYLFGAKPGVAEAAGQTLKGMFPGLVISGTSDGYFSDDGPIMEKISAAAPDMLLVCLGAPKQELWMAKMAGKLPLGLMVGLGGSLDVFAGTVKRAPVAWQKLDLEWLYRLIKEPRRIGRMMKLPLFVLEAAGERLRGK</sequence>
<dbReference type="GO" id="GO:0047244">
    <property type="term" value="F:N-acetylglucosaminyldiphosphoundecaprenol N-acetyl-beta-D-mannosaminyltransferase activity"/>
    <property type="evidence" value="ECO:0007669"/>
    <property type="project" value="UniProtKB-UniRule"/>
</dbReference>
<reference evidence="6" key="2">
    <citation type="journal article" date="2021" name="PeerJ">
        <title>Extensive microbial diversity within the chicken gut microbiome revealed by metagenomics and culture.</title>
        <authorList>
            <person name="Gilroy R."/>
            <person name="Ravi A."/>
            <person name="Getino M."/>
            <person name="Pursley I."/>
            <person name="Horton D.L."/>
            <person name="Alikhan N.F."/>
            <person name="Baker D."/>
            <person name="Gharbi K."/>
            <person name="Hall N."/>
            <person name="Watson M."/>
            <person name="Adriaenssens E.M."/>
            <person name="Foster-Nyarko E."/>
            <person name="Jarju S."/>
            <person name="Secka A."/>
            <person name="Antonio M."/>
            <person name="Oren A."/>
            <person name="Chaudhuri R.R."/>
            <person name="La Ragione R."/>
            <person name="Hildebrand F."/>
            <person name="Pallen M.J."/>
        </authorList>
    </citation>
    <scope>NUCLEOTIDE SEQUENCE</scope>
    <source>
        <strain evidence="6">ChiGjej3B3-7149</strain>
    </source>
</reference>
<evidence type="ECO:0000256" key="4">
    <source>
        <dbReference type="ARBA" id="ARBA00023316"/>
    </source>
</evidence>
<dbReference type="GO" id="GO:0071555">
    <property type="term" value="P:cell wall organization"/>
    <property type="evidence" value="ECO:0007669"/>
    <property type="project" value="UniProtKB-KW"/>
</dbReference>
<dbReference type="Proteomes" id="UP000824238">
    <property type="component" value="Unassembled WGS sequence"/>
</dbReference>
<dbReference type="InterPro" id="IPR034714">
    <property type="entry name" value="TagA_TarA"/>
</dbReference>
<proteinExistence type="inferred from homology"/>
<dbReference type="EMBL" id="DVHH01000078">
    <property type="protein sequence ID" value="HIR54558.1"/>
    <property type="molecule type" value="Genomic_DNA"/>
</dbReference>
<dbReference type="PANTHER" id="PTHR34136:SF1">
    <property type="entry name" value="UDP-N-ACETYL-D-MANNOSAMINURONIC ACID TRANSFERASE"/>
    <property type="match status" value="1"/>
</dbReference>
<dbReference type="AlphaFoldDB" id="A0A9D1DKJ8"/>
<evidence type="ECO:0000313" key="6">
    <source>
        <dbReference type="EMBL" id="HIR54558.1"/>
    </source>
</evidence>
<dbReference type="InterPro" id="IPR004629">
    <property type="entry name" value="WecG_TagA_CpsF"/>
</dbReference>
<keyword evidence="3 5" id="KW-0777">Teichoic acid biosynthesis</keyword>
<comment type="function">
    <text evidence="5">Catalyzes the conversion of GlcNAc-PP-undecaprenol into ManNAc-GlcNAc-PP-undecaprenol, the first committed lipid intermediate in the de novo synthesis of teichoic acid.</text>
</comment>
<dbReference type="PANTHER" id="PTHR34136">
    <property type="match status" value="1"/>
</dbReference>
<dbReference type="HAMAP" id="MF_02070">
    <property type="entry name" value="TagA_TarA"/>
    <property type="match status" value="1"/>
</dbReference>
<evidence type="ECO:0000256" key="2">
    <source>
        <dbReference type="ARBA" id="ARBA00022679"/>
    </source>
</evidence>
<dbReference type="GO" id="GO:0019350">
    <property type="term" value="P:teichoic acid biosynthetic process"/>
    <property type="evidence" value="ECO:0007669"/>
    <property type="project" value="UniProtKB-UniRule"/>
</dbReference>
<name>A0A9D1DKJ8_9FIRM</name>
<dbReference type="CDD" id="cd06533">
    <property type="entry name" value="Glyco_transf_WecG_TagA"/>
    <property type="match status" value="1"/>
</dbReference>